<sequence length="276" mass="31988">MDTSLYSEKDVLTHPLRETSSNTISDYNSRSVSSYTKQKTLSIPFGSRKTTSSLKSRFKPAWDKLQVTVRVHVDASICSLITQVHAGPLRAIYELQSQPYKVVMLLFFTEAHAEIFRKHVQSRFCVVNGFYVMETKYQPFFGSEIRLRYLEASFKKLNPSVFAETKVRRTLELFRCIRIASNHNGALIRCFLNSAKVMEAFSTLGEVIQVRPMFKRDVIAFAIEFHAVDVAVQVKHVFDIERLEWLKGRVPVDDIFHGFHEWELKYSKDNTERDCV</sequence>
<accession>A0AAV5RJ47</accession>
<evidence type="ECO:0000313" key="1">
    <source>
        <dbReference type="EMBL" id="GMM51227.1"/>
    </source>
</evidence>
<organism evidence="1 2">
    <name type="scientific">Starmerella bacillaris</name>
    <name type="common">Yeast</name>
    <name type="synonym">Candida zemplinina</name>
    <dbReference type="NCBI Taxonomy" id="1247836"/>
    <lineage>
        <taxon>Eukaryota</taxon>
        <taxon>Fungi</taxon>
        <taxon>Dikarya</taxon>
        <taxon>Ascomycota</taxon>
        <taxon>Saccharomycotina</taxon>
        <taxon>Dipodascomycetes</taxon>
        <taxon>Dipodascales</taxon>
        <taxon>Trichomonascaceae</taxon>
        <taxon>Starmerella</taxon>
    </lineage>
</organism>
<evidence type="ECO:0000313" key="2">
    <source>
        <dbReference type="Proteomes" id="UP001362899"/>
    </source>
</evidence>
<dbReference type="Proteomes" id="UP001362899">
    <property type="component" value="Unassembled WGS sequence"/>
</dbReference>
<reference evidence="1 2" key="1">
    <citation type="journal article" date="2023" name="Elife">
        <title>Identification of key yeast species and microbe-microbe interactions impacting larval growth of Drosophila in the wild.</title>
        <authorList>
            <person name="Mure A."/>
            <person name="Sugiura Y."/>
            <person name="Maeda R."/>
            <person name="Honda K."/>
            <person name="Sakurai N."/>
            <person name="Takahashi Y."/>
            <person name="Watada M."/>
            <person name="Katoh T."/>
            <person name="Gotoh A."/>
            <person name="Gotoh Y."/>
            <person name="Taniguchi I."/>
            <person name="Nakamura K."/>
            <person name="Hayashi T."/>
            <person name="Katayama T."/>
            <person name="Uemura T."/>
            <person name="Hattori Y."/>
        </authorList>
    </citation>
    <scope>NUCLEOTIDE SEQUENCE [LARGE SCALE GENOMIC DNA]</scope>
    <source>
        <strain evidence="1 2">SB-73</strain>
    </source>
</reference>
<gene>
    <name evidence="1" type="ORF">DASB73_021850</name>
</gene>
<dbReference type="AlphaFoldDB" id="A0AAV5RJ47"/>
<protein>
    <submittedName>
        <fullName evidence="1">Uncharacterized protein</fullName>
    </submittedName>
</protein>
<proteinExistence type="predicted"/>
<comment type="caution">
    <text evidence="1">The sequence shown here is derived from an EMBL/GenBank/DDBJ whole genome shotgun (WGS) entry which is preliminary data.</text>
</comment>
<name>A0AAV5RJ47_STABA</name>
<dbReference type="EMBL" id="BTGC01000003">
    <property type="protein sequence ID" value="GMM51227.1"/>
    <property type="molecule type" value="Genomic_DNA"/>
</dbReference>
<keyword evidence="2" id="KW-1185">Reference proteome</keyword>